<evidence type="ECO:0000313" key="2">
    <source>
        <dbReference type="Proteomes" id="UP000323506"/>
    </source>
</evidence>
<dbReference type="EMBL" id="CM017691">
    <property type="protein sequence ID" value="TYH21685.1"/>
    <property type="molecule type" value="Genomic_DNA"/>
</dbReference>
<evidence type="ECO:0000313" key="1">
    <source>
        <dbReference type="EMBL" id="TYH21685.1"/>
    </source>
</evidence>
<keyword evidence="2" id="KW-1185">Reference proteome</keyword>
<name>A0A5D2GU04_GOSDA</name>
<protein>
    <submittedName>
        <fullName evidence="1">Uncharacterized protein</fullName>
    </submittedName>
</protein>
<proteinExistence type="predicted"/>
<dbReference type="Proteomes" id="UP000323506">
    <property type="component" value="Chromosome A04"/>
</dbReference>
<accession>A0A5D2GU04</accession>
<reference evidence="1 2" key="1">
    <citation type="submission" date="2019-06" db="EMBL/GenBank/DDBJ databases">
        <title>WGS assembly of Gossypium darwinii.</title>
        <authorList>
            <person name="Chen Z.J."/>
            <person name="Sreedasyam A."/>
            <person name="Ando A."/>
            <person name="Song Q."/>
            <person name="De L."/>
            <person name="Hulse-Kemp A."/>
            <person name="Ding M."/>
            <person name="Ye W."/>
            <person name="Kirkbride R."/>
            <person name="Jenkins J."/>
            <person name="Plott C."/>
            <person name="Lovell J."/>
            <person name="Lin Y.-M."/>
            <person name="Vaughn R."/>
            <person name="Liu B."/>
            <person name="Li W."/>
            <person name="Simpson S."/>
            <person name="Scheffler B."/>
            <person name="Saski C."/>
            <person name="Grover C."/>
            <person name="Hu G."/>
            <person name="Conover J."/>
            <person name="Carlson J."/>
            <person name="Shu S."/>
            <person name="Boston L."/>
            <person name="Williams M."/>
            <person name="Peterson D."/>
            <person name="Mcgee K."/>
            <person name="Jones D."/>
            <person name="Wendel J."/>
            <person name="Stelly D."/>
            <person name="Grimwood J."/>
            <person name="Schmutz J."/>
        </authorList>
    </citation>
    <scope>NUCLEOTIDE SEQUENCE [LARGE SCALE GENOMIC DNA]</scope>
    <source>
        <strain evidence="1">1808015.09</strain>
    </source>
</reference>
<sequence length="130" mass="14948">MFVEERFCSMDKPLVGTLMAQLMAMKYDGSRGMQENIIVMTNIEKARLKSQRSNSINLVNQGADKGLKATTNKFKKKKNLPVNVSNGDKKEQMADKCHFCKKGHYKKDFQKHKAWFKKKGIPFNPVHKPN</sequence>
<gene>
    <name evidence="1" type="ORF">ES288_A04G065200v1</name>
</gene>
<dbReference type="AlphaFoldDB" id="A0A5D2GU04"/>
<organism evidence="1 2">
    <name type="scientific">Gossypium darwinii</name>
    <name type="common">Darwin's cotton</name>
    <name type="synonym">Gossypium barbadense var. darwinii</name>
    <dbReference type="NCBI Taxonomy" id="34276"/>
    <lineage>
        <taxon>Eukaryota</taxon>
        <taxon>Viridiplantae</taxon>
        <taxon>Streptophyta</taxon>
        <taxon>Embryophyta</taxon>
        <taxon>Tracheophyta</taxon>
        <taxon>Spermatophyta</taxon>
        <taxon>Magnoliopsida</taxon>
        <taxon>eudicotyledons</taxon>
        <taxon>Gunneridae</taxon>
        <taxon>Pentapetalae</taxon>
        <taxon>rosids</taxon>
        <taxon>malvids</taxon>
        <taxon>Malvales</taxon>
        <taxon>Malvaceae</taxon>
        <taxon>Malvoideae</taxon>
        <taxon>Gossypium</taxon>
    </lineage>
</organism>